<dbReference type="SUPFAM" id="SSF57997">
    <property type="entry name" value="Tropomyosin"/>
    <property type="match status" value="1"/>
</dbReference>
<organism evidence="2 3">
    <name type="scientific">Nocardioides psychrotolerans</name>
    <dbReference type="NCBI Taxonomy" id="1005945"/>
    <lineage>
        <taxon>Bacteria</taxon>
        <taxon>Bacillati</taxon>
        <taxon>Actinomycetota</taxon>
        <taxon>Actinomycetes</taxon>
        <taxon>Propionibacteriales</taxon>
        <taxon>Nocardioidaceae</taxon>
        <taxon>Nocardioides</taxon>
    </lineage>
</organism>
<evidence type="ECO:0000313" key="2">
    <source>
        <dbReference type="EMBL" id="SFJ01799.1"/>
    </source>
</evidence>
<dbReference type="STRING" id="1005945.SAMN05216561_11671"/>
<sequence length="172" mass="18617">MLLVFAALATLGAALSGSWLLATLAAGLAVVLGAAATRITHTELAVSRREAARDRVEQAQAYLELTVERNAEQATFVASVTARIDAQGSTISELERDLLEAQARLIDAHRQLLEEQLRADDAERVTASLTSRLDDAEERAALAIVRVAELEQELDVVTAEWQAAQVVHRKHA</sequence>
<gene>
    <name evidence="2" type="ORF">SAMN05216561_11671</name>
</gene>
<dbReference type="EMBL" id="FOQG01000016">
    <property type="protein sequence ID" value="SFJ01799.1"/>
    <property type="molecule type" value="Genomic_DNA"/>
</dbReference>
<accession>A0A1I3MXW0</accession>
<feature type="coiled-coil region" evidence="1">
    <location>
        <begin position="84"/>
        <end position="160"/>
    </location>
</feature>
<keyword evidence="3" id="KW-1185">Reference proteome</keyword>
<dbReference type="AlphaFoldDB" id="A0A1I3MXW0"/>
<proteinExistence type="predicted"/>
<evidence type="ECO:0000256" key="1">
    <source>
        <dbReference type="SAM" id="Coils"/>
    </source>
</evidence>
<dbReference type="Proteomes" id="UP000198649">
    <property type="component" value="Unassembled WGS sequence"/>
</dbReference>
<dbReference type="Gene3D" id="1.20.5.170">
    <property type="match status" value="1"/>
</dbReference>
<protein>
    <submittedName>
        <fullName evidence="2">Uncharacterized protein</fullName>
    </submittedName>
</protein>
<evidence type="ECO:0000313" key="3">
    <source>
        <dbReference type="Proteomes" id="UP000198649"/>
    </source>
</evidence>
<name>A0A1I3MXW0_9ACTN</name>
<keyword evidence="1" id="KW-0175">Coiled coil</keyword>
<reference evidence="2 3" key="1">
    <citation type="submission" date="2016-10" db="EMBL/GenBank/DDBJ databases">
        <authorList>
            <person name="de Groot N.N."/>
        </authorList>
    </citation>
    <scope>NUCLEOTIDE SEQUENCE [LARGE SCALE GENOMIC DNA]</scope>
    <source>
        <strain evidence="2 3">CGMCC 1.11156</strain>
    </source>
</reference>